<dbReference type="AlphaFoldDB" id="A0A502G654"/>
<evidence type="ECO:0000313" key="2">
    <source>
        <dbReference type="Proteomes" id="UP000317078"/>
    </source>
</evidence>
<reference evidence="1 2" key="1">
    <citation type="journal article" date="2019" name="Environ. Microbiol.">
        <title>Species interactions and distinct microbial communities in high Arctic permafrost affected cryosols are associated with the CH4 and CO2 gas fluxes.</title>
        <authorList>
            <person name="Altshuler I."/>
            <person name="Hamel J."/>
            <person name="Turney S."/>
            <person name="Magnuson E."/>
            <person name="Levesque R."/>
            <person name="Greer C."/>
            <person name="Whyte L.G."/>
        </authorList>
    </citation>
    <scope>NUCLEOTIDE SEQUENCE [LARGE SCALE GENOMIC DNA]</scope>
    <source>
        <strain evidence="1 2">S9.3B</strain>
    </source>
</reference>
<evidence type="ECO:0000313" key="1">
    <source>
        <dbReference type="EMBL" id="TPG57092.1"/>
    </source>
</evidence>
<protein>
    <submittedName>
        <fullName evidence="1">Uncharacterized protein</fullName>
    </submittedName>
</protein>
<sequence length="63" mass="6565">MGSNATRVDVAWAGTLLAGNEQASRTAEAARQAADRAAALIMGFSGVERRTIQRQALCQGAAF</sequence>
<organism evidence="1 2">
    <name type="scientific">Muricoccus nepalensis</name>
    <dbReference type="NCBI Taxonomy" id="1854500"/>
    <lineage>
        <taxon>Bacteria</taxon>
        <taxon>Pseudomonadati</taxon>
        <taxon>Pseudomonadota</taxon>
        <taxon>Alphaproteobacteria</taxon>
        <taxon>Acetobacterales</taxon>
        <taxon>Roseomonadaceae</taxon>
        <taxon>Muricoccus</taxon>
    </lineage>
</organism>
<keyword evidence="2" id="KW-1185">Reference proteome</keyword>
<proteinExistence type="predicted"/>
<comment type="caution">
    <text evidence="1">The sequence shown here is derived from an EMBL/GenBank/DDBJ whole genome shotgun (WGS) entry which is preliminary data.</text>
</comment>
<dbReference type="Proteomes" id="UP000317078">
    <property type="component" value="Unassembled WGS sequence"/>
</dbReference>
<dbReference type="EMBL" id="RCZP01000009">
    <property type="protein sequence ID" value="TPG57092.1"/>
    <property type="molecule type" value="Genomic_DNA"/>
</dbReference>
<accession>A0A502G654</accession>
<gene>
    <name evidence="1" type="ORF">EAH89_11515</name>
</gene>
<name>A0A502G654_9PROT</name>